<evidence type="ECO:0000313" key="11">
    <source>
        <dbReference type="EMBL" id="CDI04045.1"/>
    </source>
</evidence>
<feature type="transmembrane region" description="Helical" evidence="9">
    <location>
        <begin position="228"/>
        <end position="248"/>
    </location>
</feature>
<evidence type="ECO:0000256" key="6">
    <source>
        <dbReference type="ARBA" id="ARBA00022989"/>
    </source>
</evidence>
<dbReference type="Proteomes" id="UP000035760">
    <property type="component" value="Unassembled WGS sequence"/>
</dbReference>
<comment type="similarity">
    <text evidence="2">Belongs to the ABC-2 integral membrane protein family.</text>
</comment>
<keyword evidence="7" id="KW-0625">Polysaccharide transport</keyword>
<keyword evidence="7" id="KW-0762">Sugar transport</keyword>
<dbReference type="InterPro" id="IPR013525">
    <property type="entry name" value="ABC2_TM"/>
</dbReference>
<protein>
    <submittedName>
        <fullName evidence="11">ABC-2 type transporter</fullName>
    </submittedName>
</protein>
<evidence type="ECO:0000259" key="10">
    <source>
        <dbReference type="Pfam" id="PF01061"/>
    </source>
</evidence>
<evidence type="ECO:0000256" key="1">
    <source>
        <dbReference type="ARBA" id="ARBA00004651"/>
    </source>
</evidence>
<evidence type="ECO:0000256" key="9">
    <source>
        <dbReference type="SAM" id="Phobius"/>
    </source>
</evidence>
<comment type="caution">
    <text evidence="11">The sequence shown here is derived from an EMBL/GenBank/DDBJ whole genome shotgun (WGS) entry which is preliminary data.</text>
</comment>
<keyword evidence="8 9" id="KW-0472">Membrane</keyword>
<evidence type="ECO:0000313" key="12">
    <source>
        <dbReference type="Proteomes" id="UP000035760"/>
    </source>
</evidence>
<dbReference type="GO" id="GO:0140359">
    <property type="term" value="F:ABC-type transporter activity"/>
    <property type="evidence" value="ECO:0007669"/>
    <property type="project" value="InterPro"/>
</dbReference>
<dbReference type="GO" id="GO:0005886">
    <property type="term" value="C:plasma membrane"/>
    <property type="evidence" value="ECO:0007669"/>
    <property type="project" value="UniProtKB-SubCell"/>
</dbReference>
<reference evidence="11" key="2">
    <citation type="submission" date="2014-03" db="EMBL/GenBank/DDBJ databases">
        <title>Candidatus Competibacter-lineage genomes retrieved from metagenomes reveal functional metabolic diversity.</title>
        <authorList>
            <person name="McIlroy S.J."/>
            <person name="Albertsen M."/>
            <person name="Andresen E.K."/>
            <person name="Saunders A.M."/>
            <person name="Kristiansen R."/>
            <person name="Stokholm-Bjerregaard M."/>
            <person name="Nielsen K.L."/>
            <person name="Nielsen P.H."/>
        </authorList>
    </citation>
    <scope>NUCLEOTIDE SEQUENCE</scope>
    <source>
        <strain evidence="11">Run_A_D11</strain>
    </source>
</reference>
<keyword evidence="4" id="KW-1003">Cell membrane</keyword>
<feature type="transmembrane region" description="Helical" evidence="9">
    <location>
        <begin position="172"/>
        <end position="193"/>
    </location>
</feature>
<dbReference type="Pfam" id="PF01061">
    <property type="entry name" value="ABC2_membrane"/>
    <property type="match status" value="1"/>
</dbReference>
<gene>
    <name evidence="11" type="ORF">BN873_80003</name>
</gene>
<keyword evidence="5 9" id="KW-0812">Transmembrane</keyword>
<evidence type="ECO:0000256" key="4">
    <source>
        <dbReference type="ARBA" id="ARBA00022475"/>
    </source>
</evidence>
<name>W6MCH8_9GAMM</name>
<proteinExistence type="inferred from homology"/>
<sequence length="314" mass="35621">MTGRSPARPVTPVTLRTPETLTIMTSLPVEGPCLVATAETPATLKRAFWEWDGNLTRAVLEDLRQGINYWPLWIRLGWQDVMLRYRRSMIGPFWLTISMGIMVFSLGLIYGDLFGMVVDRYLPFLTIGFLVWGLISAVLNEGCQTFIESEGIIRQIDLPLSMFPLRVLWRNFIIFLHNAVIYVVVVVVFDLALNGSLLWAIPGLILLLINALWSATLLGILSARFRDLPQIVSNILQVAFFVTPIIWIPQASFKRPLLIDANPFYHFIELLRAPLLGHAPTLANWSVALLITLLGCVGTFLFYRRAYGRIAYWV</sequence>
<keyword evidence="3" id="KW-0813">Transport</keyword>
<dbReference type="STRING" id="1400863.BN873_80003"/>
<comment type="subcellular location">
    <subcellularLocation>
        <location evidence="1">Cell membrane</location>
        <topology evidence="1">Multi-pass membrane protein</topology>
    </subcellularLocation>
</comment>
<dbReference type="EMBL" id="CBTJ020000091">
    <property type="protein sequence ID" value="CDI04045.1"/>
    <property type="molecule type" value="Genomic_DNA"/>
</dbReference>
<feature type="domain" description="ABC-2 type transporter transmembrane" evidence="10">
    <location>
        <begin position="75"/>
        <end position="274"/>
    </location>
</feature>
<dbReference type="PANTHER" id="PTHR30413">
    <property type="entry name" value="INNER MEMBRANE TRANSPORT PERMEASE"/>
    <property type="match status" value="1"/>
</dbReference>
<keyword evidence="6 9" id="KW-1133">Transmembrane helix</keyword>
<evidence type="ECO:0000256" key="8">
    <source>
        <dbReference type="ARBA" id="ARBA00023136"/>
    </source>
</evidence>
<organism evidence="11 12">
    <name type="scientific">Candidatus Competibacter denitrificans Run_A_D11</name>
    <dbReference type="NCBI Taxonomy" id="1400863"/>
    <lineage>
        <taxon>Bacteria</taxon>
        <taxon>Pseudomonadati</taxon>
        <taxon>Pseudomonadota</taxon>
        <taxon>Gammaproteobacteria</taxon>
        <taxon>Candidatus Competibacteraceae</taxon>
        <taxon>Candidatus Competibacter</taxon>
    </lineage>
</organism>
<accession>W6MCH8</accession>
<dbReference type="GO" id="GO:0015774">
    <property type="term" value="P:polysaccharide transport"/>
    <property type="evidence" value="ECO:0007669"/>
    <property type="project" value="UniProtKB-KW"/>
</dbReference>
<feature type="transmembrane region" description="Helical" evidence="9">
    <location>
        <begin position="199"/>
        <end position="221"/>
    </location>
</feature>
<feature type="transmembrane region" description="Helical" evidence="9">
    <location>
        <begin position="89"/>
        <end position="109"/>
    </location>
</feature>
<dbReference type="GO" id="GO:0015920">
    <property type="term" value="P:lipopolysaccharide transport"/>
    <property type="evidence" value="ECO:0007669"/>
    <property type="project" value="TreeGrafter"/>
</dbReference>
<feature type="transmembrane region" description="Helical" evidence="9">
    <location>
        <begin position="121"/>
        <end position="139"/>
    </location>
</feature>
<evidence type="ECO:0000256" key="7">
    <source>
        <dbReference type="ARBA" id="ARBA00023047"/>
    </source>
</evidence>
<evidence type="ECO:0000256" key="5">
    <source>
        <dbReference type="ARBA" id="ARBA00022692"/>
    </source>
</evidence>
<reference evidence="11" key="1">
    <citation type="submission" date="2013-07" db="EMBL/GenBank/DDBJ databases">
        <authorList>
            <person name="McIlroy S."/>
        </authorList>
    </citation>
    <scope>NUCLEOTIDE SEQUENCE [LARGE SCALE GENOMIC DNA]</scope>
    <source>
        <strain evidence="11">Run_A_D11</strain>
    </source>
</reference>
<evidence type="ECO:0000256" key="3">
    <source>
        <dbReference type="ARBA" id="ARBA00022448"/>
    </source>
</evidence>
<evidence type="ECO:0000256" key="2">
    <source>
        <dbReference type="ARBA" id="ARBA00007783"/>
    </source>
</evidence>
<keyword evidence="12" id="KW-1185">Reference proteome</keyword>
<dbReference type="PANTHER" id="PTHR30413:SF10">
    <property type="entry name" value="CAPSULE POLYSACCHARIDE EXPORT INNER-MEMBRANE PROTEIN CTRC"/>
    <property type="match status" value="1"/>
</dbReference>
<dbReference type="AlphaFoldDB" id="W6MCH8"/>
<feature type="transmembrane region" description="Helical" evidence="9">
    <location>
        <begin position="282"/>
        <end position="303"/>
    </location>
</feature>